<dbReference type="AlphaFoldDB" id="A0A433WH88"/>
<comment type="caution">
    <text evidence="1">The sequence shown here is derived from an EMBL/GenBank/DDBJ whole genome shotgun (WGS) entry which is preliminary data.</text>
</comment>
<dbReference type="InterPro" id="IPR000182">
    <property type="entry name" value="GNAT_dom"/>
</dbReference>
<dbReference type="PANTHER" id="PTHR43072">
    <property type="entry name" value="N-ACETYLTRANSFERASE"/>
    <property type="match status" value="1"/>
</dbReference>
<reference evidence="1" key="1">
    <citation type="submission" date="2020-05" db="EMBL/GenBank/DDBJ databases">
        <title>Chitinophaga laudate sp. nov., isolated from a tropical peat swamp.</title>
        <authorList>
            <person name="Goh C.B.S."/>
            <person name="Lee M.S."/>
            <person name="Parimannan S."/>
            <person name="Pasbakhsh P."/>
            <person name="Yule C.M."/>
            <person name="Rajandas H."/>
            <person name="Loke S."/>
            <person name="Croft L."/>
            <person name="Tan J.B.L."/>
        </authorList>
    </citation>
    <scope>NUCLEOTIDE SEQUENCE</scope>
    <source>
        <strain evidence="1">Mgbs1</strain>
    </source>
</reference>
<dbReference type="EMBL" id="RIAR02000001">
    <property type="protein sequence ID" value="NSL88928.1"/>
    <property type="molecule type" value="Genomic_DNA"/>
</dbReference>
<dbReference type="Gene3D" id="3.40.630.30">
    <property type="match status" value="1"/>
</dbReference>
<dbReference type="InterPro" id="IPR016181">
    <property type="entry name" value="Acyl_CoA_acyltransferase"/>
</dbReference>
<name>A0A433WH88_9BACT</name>
<dbReference type="PROSITE" id="PS51186">
    <property type="entry name" value="GNAT"/>
    <property type="match status" value="1"/>
</dbReference>
<proteinExistence type="predicted"/>
<dbReference type="CDD" id="cd04301">
    <property type="entry name" value="NAT_SF"/>
    <property type="match status" value="1"/>
</dbReference>
<evidence type="ECO:0000313" key="2">
    <source>
        <dbReference type="Proteomes" id="UP000281028"/>
    </source>
</evidence>
<dbReference type="Proteomes" id="UP000281028">
    <property type="component" value="Unassembled WGS sequence"/>
</dbReference>
<accession>A0A433WH88</accession>
<protein>
    <submittedName>
        <fullName evidence="1">GNAT family N-acetyltransferase</fullName>
    </submittedName>
</protein>
<gene>
    <name evidence="1" type="ORF">ECE50_018950</name>
</gene>
<dbReference type="Pfam" id="PF00583">
    <property type="entry name" value="Acetyltransf_1"/>
    <property type="match status" value="1"/>
</dbReference>
<sequence length="180" mass="20554">MRHFLPNGEELTIRWPEIGDAPGLLANFQRMIGETDFLLFTRQEAGELDVKSEEEFIKSYLNSDDQLMLLAVARDTIVGSVTVNHSGYHKKGHIAEMGIAVERAWGNMGIGRRLMTAMIRWAEAHKKLQIIYLNVFSTNEKAMQLYRNFGFLECGRMPAGIAPRDGEYADLVMMYRRVKP</sequence>
<keyword evidence="2" id="KW-1185">Reference proteome</keyword>
<dbReference type="GO" id="GO:0016747">
    <property type="term" value="F:acyltransferase activity, transferring groups other than amino-acyl groups"/>
    <property type="evidence" value="ECO:0007669"/>
    <property type="project" value="InterPro"/>
</dbReference>
<dbReference type="OrthoDB" id="948250at2"/>
<organism evidence="1 2">
    <name type="scientific">Chitinophaga solisilvae</name>
    <dbReference type="NCBI Taxonomy" id="1233460"/>
    <lineage>
        <taxon>Bacteria</taxon>
        <taxon>Pseudomonadati</taxon>
        <taxon>Bacteroidota</taxon>
        <taxon>Chitinophagia</taxon>
        <taxon>Chitinophagales</taxon>
        <taxon>Chitinophagaceae</taxon>
        <taxon>Chitinophaga</taxon>
    </lineage>
</organism>
<evidence type="ECO:0000313" key="1">
    <source>
        <dbReference type="EMBL" id="NSL88928.1"/>
    </source>
</evidence>
<dbReference type="SUPFAM" id="SSF55729">
    <property type="entry name" value="Acyl-CoA N-acyltransferases (Nat)"/>
    <property type="match status" value="1"/>
</dbReference>